<accession>A0A1C3NU53</accession>
<dbReference type="CDD" id="cd04301">
    <property type="entry name" value="NAT_SF"/>
    <property type="match status" value="1"/>
</dbReference>
<name>A0A1C3NU53_9ACTN</name>
<gene>
    <name evidence="2" type="ORF">FDG2_0724</name>
</gene>
<dbReference type="InterPro" id="IPR016181">
    <property type="entry name" value="Acyl_CoA_acyltransferase"/>
</dbReference>
<dbReference type="AlphaFoldDB" id="A0A1C3NU53"/>
<keyword evidence="3" id="KW-1185">Reference proteome</keyword>
<dbReference type="InterPro" id="IPR000182">
    <property type="entry name" value="GNAT_dom"/>
</dbReference>
<dbReference type="SUPFAM" id="SSF55729">
    <property type="entry name" value="Acyl-CoA N-acyltransferases (Nat)"/>
    <property type="match status" value="1"/>
</dbReference>
<dbReference type="Gene3D" id="3.40.630.30">
    <property type="match status" value="1"/>
</dbReference>
<sequence length="119" mass="12970">MTTMQIARESRSASSVDATPAHHAWVIRVGGRVASELAVDAATGEILSVNTNEDYQGRGYATALYRQAYADLDGRIFHAPTTHRFDDGDRFAARVGGPEMPACSTCCAHLYDDDDYREG</sequence>
<dbReference type="Pfam" id="PF00583">
    <property type="entry name" value="Acetyltransf_1"/>
    <property type="match status" value="1"/>
</dbReference>
<reference evidence="3" key="1">
    <citation type="submission" date="2016-02" db="EMBL/GenBank/DDBJ databases">
        <authorList>
            <person name="Wibberg D."/>
        </authorList>
    </citation>
    <scope>NUCLEOTIDE SEQUENCE [LARGE SCALE GENOMIC DNA]</scope>
</reference>
<organism evidence="2 3">
    <name type="scientific">Candidatus Protofrankia californiensis</name>
    <dbReference type="NCBI Taxonomy" id="1839754"/>
    <lineage>
        <taxon>Bacteria</taxon>
        <taxon>Bacillati</taxon>
        <taxon>Actinomycetota</taxon>
        <taxon>Actinomycetes</taxon>
        <taxon>Frankiales</taxon>
        <taxon>Frankiaceae</taxon>
        <taxon>Protofrankia</taxon>
    </lineage>
</organism>
<dbReference type="GO" id="GO:0016747">
    <property type="term" value="F:acyltransferase activity, transferring groups other than amino-acyl groups"/>
    <property type="evidence" value="ECO:0007669"/>
    <property type="project" value="InterPro"/>
</dbReference>
<dbReference type="Proteomes" id="UP000199013">
    <property type="component" value="Unassembled WGS sequence"/>
</dbReference>
<evidence type="ECO:0000313" key="3">
    <source>
        <dbReference type="Proteomes" id="UP000199013"/>
    </source>
</evidence>
<dbReference type="EMBL" id="FLUV01000291">
    <property type="protein sequence ID" value="SBW18574.1"/>
    <property type="molecule type" value="Genomic_DNA"/>
</dbReference>
<protein>
    <recommendedName>
        <fullName evidence="1">N-acetyltransferase domain-containing protein</fullName>
    </recommendedName>
</protein>
<evidence type="ECO:0000259" key="1">
    <source>
        <dbReference type="Pfam" id="PF00583"/>
    </source>
</evidence>
<proteinExistence type="predicted"/>
<evidence type="ECO:0000313" key="2">
    <source>
        <dbReference type="EMBL" id="SBW18574.1"/>
    </source>
</evidence>
<feature type="domain" description="N-acetyltransferase" evidence="1">
    <location>
        <begin position="20"/>
        <end position="72"/>
    </location>
</feature>